<dbReference type="Proteomes" id="UP000664167">
    <property type="component" value="Unassembled WGS sequence"/>
</dbReference>
<dbReference type="AlphaFoldDB" id="A0A939F7X2"/>
<dbReference type="EMBL" id="JAFLRJ010000157">
    <property type="protein sequence ID" value="MBO0513568.1"/>
    <property type="molecule type" value="Genomic_DNA"/>
</dbReference>
<keyword evidence="2" id="KW-1185">Reference proteome</keyword>
<evidence type="ECO:0000313" key="1">
    <source>
        <dbReference type="EMBL" id="MBO0513568.1"/>
    </source>
</evidence>
<proteinExistence type="predicted"/>
<reference evidence="1" key="1">
    <citation type="submission" date="2021-03" db="EMBL/GenBank/DDBJ databases">
        <title>Streptomyces poriferae sp. nov., a novel marine sponge-derived Actinobacteria species with anti-MRSA activity.</title>
        <authorList>
            <person name="Sandoval-Powers M."/>
            <person name="Kralova S."/>
            <person name="Nguyen G.-S."/>
            <person name="Fawwal D."/>
            <person name="Degnes K."/>
            <person name="Klinkenberg G."/>
            <person name="Sletta H."/>
            <person name="Wentzel A."/>
            <person name="Liles M.R."/>
        </authorList>
    </citation>
    <scope>NUCLEOTIDE SEQUENCE</scope>
    <source>
        <strain evidence="1">DSM 41794</strain>
    </source>
</reference>
<protein>
    <submittedName>
        <fullName evidence="1">MarR family transcriptional regulator</fullName>
    </submittedName>
</protein>
<sequence>MTTAPTTVNGQVIGQAHYATRALLEGLLVQSGATFHQTLGLNYVATRGGSADIGAIVDALVGGVKIEAELARTVVDELIAAKLLEAAPGDLVRFTDAGAELHANTRAAGAELTVRLYGDIPAADLETAGRVLALVTERANSELAAS</sequence>
<evidence type="ECO:0000313" key="2">
    <source>
        <dbReference type="Proteomes" id="UP000664167"/>
    </source>
</evidence>
<comment type="caution">
    <text evidence="1">The sequence shown here is derived from an EMBL/GenBank/DDBJ whole genome shotgun (WGS) entry which is preliminary data.</text>
</comment>
<dbReference type="SUPFAM" id="SSF46785">
    <property type="entry name" value="Winged helix' DNA-binding domain"/>
    <property type="match status" value="1"/>
</dbReference>
<dbReference type="RefSeq" id="WP_206962990.1">
    <property type="nucleotide sequence ID" value="NZ_BAAAJJ010000015.1"/>
</dbReference>
<accession>A0A939F7X2</accession>
<organism evidence="1 2">
    <name type="scientific">Streptomyces beijiangensis</name>
    <dbReference type="NCBI Taxonomy" id="163361"/>
    <lineage>
        <taxon>Bacteria</taxon>
        <taxon>Bacillati</taxon>
        <taxon>Actinomycetota</taxon>
        <taxon>Actinomycetes</taxon>
        <taxon>Kitasatosporales</taxon>
        <taxon>Streptomycetaceae</taxon>
        <taxon>Streptomyces</taxon>
    </lineage>
</organism>
<dbReference type="InterPro" id="IPR036390">
    <property type="entry name" value="WH_DNA-bd_sf"/>
</dbReference>
<dbReference type="InterPro" id="IPR036388">
    <property type="entry name" value="WH-like_DNA-bd_sf"/>
</dbReference>
<dbReference type="Gene3D" id="1.10.10.10">
    <property type="entry name" value="Winged helix-like DNA-binding domain superfamily/Winged helix DNA-binding domain"/>
    <property type="match status" value="1"/>
</dbReference>
<name>A0A939F7X2_9ACTN</name>
<gene>
    <name evidence="1" type="ORF">J0695_17425</name>
</gene>